<dbReference type="RefSeq" id="WP_309728354.1">
    <property type="nucleotide sequence ID" value="NZ_JAVDQA010000005.1"/>
</dbReference>
<reference evidence="2 3" key="1">
    <citation type="submission" date="2023-07" db="EMBL/GenBank/DDBJ databases">
        <title>Genomic Encyclopedia of Type Strains, Phase IV (KMG-IV): sequencing the most valuable type-strain genomes for metagenomic binning, comparative biology and taxonomic classification.</title>
        <authorList>
            <person name="Goeker M."/>
        </authorList>
    </citation>
    <scope>NUCLEOTIDE SEQUENCE [LARGE SCALE GENOMIC DNA]</scope>
    <source>
        <strain evidence="2 3">DSM 102814</strain>
    </source>
</reference>
<feature type="transmembrane region" description="Helical" evidence="1">
    <location>
        <begin position="313"/>
        <end position="331"/>
    </location>
</feature>
<feature type="transmembrane region" description="Helical" evidence="1">
    <location>
        <begin position="65"/>
        <end position="97"/>
    </location>
</feature>
<feature type="transmembrane region" description="Helical" evidence="1">
    <location>
        <begin position="112"/>
        <end position="141"/>
    </location>
</feature>
<accession>A0ABU1K6H7</accession>
<sequence>MVNFSFENYDGKRSPGYPLLMIMGFLRLKLIVIIQFVLGSIGALFQYKILLNLKFNKKTSFCIILLMQSILSVFFYETSILVESFAFFLMTVVLYLITKPKYENNKSYKTEFFIGAILGLMVLVKPFFAYLPFLIYGLFTLKSFSLRNLINKKLILLLFPLLFYFGWSYVNKITTGYFVSTTYLGLNLTQNCVYFAEKAPEEFQWISQPYAKYRDKTIAEERDVAMSIWNAYGEGHVFDKYGLTFPEFTHELGKYAKATIKANPLEYAKQVIFRSWVDFWKPCIRWNPELFRFTWAKKIFMQIWQVQKNILCGLYFVFGAIFLFSCIVAVYKRKITLIFILSTMVVVPSFLQAMVTYGTNSQYSYPFEFMIIFVIALFIKNRGVLPKKNKIIDN</sequence>
<feature type="transmembrane region" description="Helical" evidence="1">
    <location>
        <begin position="338"/>
        <end position="357"/>
    </location>
</feature>
<feature type="transmembrane region" description="Helical" evidence="1">
    <location>
        <begin position="363"/>
        <end position="379"/>
    </location>
</feature>
<feature type="transmembrane region" description="Helical" evidence="1">
    <location>
        <begin position="153"/>
        <end position="170"/>
    </location>
</feature>
<keyword evidence="1" id="KW-0472">Membrane</keyword>
<name>A0ABU1K6H7_9FLAO</name>
<evidence type="ECO:0008006" key="4">
    <source>
        <dbReference type="Google" id="ProtNLM"/>
    </source>
</evidence>
<evidence type="ECO:0000313" key="3">
    <source>
        <dbReference type="Proteomes" id="UP001257659"/>
    </source>
</evidence>
<comment type="caution">
    <text evidence="2">The sequence shown here is derived from an EMBL/GenBank/DDBJ whole genome shotgun (WGS) entry which is preliminary data.</text>
</comment>
<feature type="transmembrane region" description="Helical" evidence="1">
    <location>
        <begin position="20"/>
        <end position="45"/>
    </location>
</feature>
<evidence type="ECO:0000256" key="1">
    <source>
        <dbReference type="SAM" id="Phobius"/>
    </source>
</evidence>
<keyword evidence="3" id="KW-1185">Reference proteome</keyword>
<proteinExistence type="predicted"/>
<dbReference type="EMBL" id="JAVDQA010000005">
    <property type="protein sequence ID" value="MDR6301211.1"/>
    <property type="molecule type" value="Genomic_DNA"/>
</dbReference>
<organism evidence="2 3">
    <name type="scientific">Mesonia maritima</name>
    <dbReference type="NCBI Taxonomy" id="1793873"/>
    <lineage>
        <taxon>Bacteria</taxon>
        <taxon>Pseudomonadati</taxon>
        <taxon>Bacteroidota</taxon>
        <taxon>Flavobacteriia</taxon>
        <taxon>Flavobacteriales</taxon>
        <taxon>Flavobacteriaceae</taxon>
        <taxon>Mesonia</taxon>
    </lineage>
</organism>
<dbReference type="Proteomes" id="UP001257659">
    <property type="component" value="Unassembled WGS sequence"/>
</dbReference>
<keyword evidence="1" id="KW-1133">Transmembrane helix</keyword>
<evidence type="ECO:0000313" key="2">
    <source>
        <dbReference type="EMBL" id="MDR6301211.1"/>
    </source>
</evidence>
<protein>
    <recommendedName>
        <fullName evidence="4">Glycosyltransferase RgtA/B/C/D-like domain-containing protein</fullName>
    </recommendedName>
</protein>
<gene>
    <name evidence="2" type="ORF">GGR31_001862</name>
</gene>
<keyword evidence="1" id="KW-0812">Transmembrane</keyword>